<dbReference type="STRING" id="1579979.WM2015_2611"/>
<keyword evidence="1" id="KW-0378">Hydrolase</keyword>
<dbReference type="PANTHER" id="PTHR43674:SF16">
    <property type="entry name" value="CARBON-NITROGEN FAMILY, PUTATIVE (AFU_ORTHOLOGUE AFUA_5G02350)-RELATED"/>
    <property type="match status" value="1"/>
</dbReference>
<dbReference type="KEGG" id="wma:WM2015_2611"/>
<sequence length="323" mass="37079">MYYAAACQTDFPAPSHRREIAARTARMAEIIEQTVIGYEPFFDVRLLVFPEFAHAVPIHDRVERLYEDLAIEIPNEHTEVYHRLARKHGCYIQTGTFLERDERFPGHVFNTTCLIGPEGLLARYRKVNPWIPWEIHTSPHDLPDYPDDPFPVVETEIGRLGVAICYDWLFPETIRELAFRGAEVLIRVSAYMDPWGSTEPMNWWTLVNRTRALENTAYVVAANQGAEMKNYPPFSWPGGSMAVDYDGRVLAQADPGPGEKVVVAPIDLARLREERQRRRGHDTRSHFRAEVHGYAAQRRLAPAGDELITMDGLNQRIEAARRR</sequence>
<dbReference type="Gene3D" id="3.60.110.10">
    <property type="entry name" value="Carbon-nitrogen hydrolase"/>
    <property type="match status" value="1"/>
</dbReference>
<accession>A0A0K0XZ56</accession>
<organism evidence="1 2">
    <name type="scientific">Wenzhouxiangella marina</name>
    <dbReference type="NCBI Taxonomy" id="1579979"/>
    <lineage>
        <taxon>Bacteria</taxon>
        <taxon>Pseudomonadati</taxon>
        <taxon>Pseudomonadota</taxon>
        <taxon>Gammaproteobacteria</taxon>
        <taxon>Chromatiales</taxon>
        <taxon>Wenzhouxiangellaceae</taxon>
        <taxon>Wenzhouxiangella</taxon>
    </lineage>
</organism>
<evidence type="ECO:0000313" key="1">
    <source>
        <dbReference type="EMBL" id="AKS42969.1"/>
    </source>
</evidence>
<evidence type="ECO:0000313" key="2">
    <source>
        <dbReference type="Proteomes" id="UP000066624"/>
    </source>
</evidence>
<gene>
    <name evidence="1" type="ORF">WM2015_2611</name>
</gene>
<dbReference type="PANTHER" id="PTHR43674">
    <property type="entry name" value="NITRILASE C965.09-RELATED"/>
    <property type="match status" value="1"/>
</dbReference>
<dbReference type="PROSITE" id="PS50263">
    <property type="entry name" value="CN_HYDROLASE"/>
    <property type="match status" value="1"/>
</dbReference>
<name>A0A0K0XZ56_9GAMM</name>
<dbReference type="EMBL" id="CP012154">
    <property type="protein sequence ID" value="AKS42969.1"/>
    <property type="molecule type" value="Genomic_DNA"/>
</dbReference>
<protein>
    <submittedName>
        <fullName evidence="1">Putative amidohydrolase</fullName>
    </submittedName>
</protein>
<dbReference type="Pfam" id="PF00795">
    <property type="entry name" value="CN_hydrolase"/>
    <property type="match status" value="1"/>
</dbReference>
<dbReference type="GO" id="GO:0016811">
    <property type="term" value="F:hydrolase activity, acting on carbon-nitrogen (but not peptide) bonds, in linear amides"/>
    <property type="evidence" value="ECO:0007669"/>
    <property type="project" value="TreeGrafter"/>
</dbReference>
<dbReference type="SUPFAM" id="SSF56317">
    <property type="entry name" value="Carbon-nitrogen hydrolase"/>
    <property type="match status" value="1"/>
</dbReference>
<dbReference type="AlphaFoldDB" id="A0A0K0XZ56"/>
<dbReference type="InterPro" id="IPR036526">
    <property type="entry name" value="C-N_Hydrolase_sf"/>
</dbReference>
<dbReference type="RefSeq" id="WP_049726488.1">
    <property type="nucleotide sequence ID" value="NZ_CP012154.1"/>
</dbReference>
<keyword evidence="2" id="KW-1185">Reference proteome</keyword>
<dbReference type="InterPro" id="IPR003010">
    <property type="entry name" value="C-N_Hydrolase"/>
</dbReference>
<dbReference type="InterPro" id="IPR050345">
    <property type="entry name" value="Aliph_Amidase/BUP"/>
</dbReference>
<dbReference type="OrthoDB" id="9811121at2"/>
<proteinExistence type="predicted"/>
<reference evidence="2" key="1">
    <citation type="submission" date="2015-07" db="EMBL/GenBank/DDBJ databases">
        <authorList>
            <person name="Kim K.M."/>
        </authorList>
    </citation>
    <scope>NUCLEOTIDE SEQUENCE [LARGE SCALE GENOMIC DNA]</scope>
    <source>
        <strain evidence="2">KCTC 42284</strain>
    </source>
</reference>
<dbReference type="Proteomes" id="UP000066624">
    <property type="component" value="Chromosome"/>
</dbReference>